<dbReference type="PANTHER" id="PTHR24322:SF736">
    <property type="entry name" value="RETINOL DEHYDROGENASE 10"/>
    <property type="match status" value="1"/>
</dbReference>
<keyword evidence="4" id="KW-1185">Reference proteome</keyword>
<dbReference type="InterPro" id="IPR036291">
    <property type="entry name" value="NAD(P)-bd_dom_sf"/>
</dbReference>
<reference evidence="3 4" key="1">
    <citation type="submission" date="2017-05" db="EMBL/GenBank/DDBJ databases">
        <title>Genomic insights into alkan degradation activity of Oleiphilus messinensis.</title>
        <authorList>
            <person name="Kozyavkin S.A."/>
            <person name="Slesarev A.I."/>
            <person name="Golyshin P.N."/>
            <person name="Korzhenkov A."/>
            <person name="Golyshina O.N."/>
            <person name="Toshchakov S.V."/>
        </authorList>
    </citation>
    <scope>NUCLEOTIDE SEQUENCE [LARGE SCALE GENOMIC DNA]</scope>
    <source>
        <strain evidence="3 4">ME102</strain>
    </source>
</reference>
<gene>
    <name evidence="3" type="ORF">OLMES_4944</name>
</gene>
<comment type="similarity">
    <text evidence="1">Belongs to the short-chain dehydrogenases/reductases (SDR) family.</text>
</comment>
<organism evidence="3 4">
    <name type="scientific">Oleiphilus messinensis</name>
    <dbReference type="NCBI Taxonomy" id="141451"/>
    <lineage>
        <taxon>Bacteria</taxon>
        <taxon>Pseudomonadati</taxon>
        <taxon>Pseudomonadota</taxon>
        <taxon>Gammaproteobacteria</taxon>
        <taxon>Oceanospirillales</taxon>
        <taxon>Oleiphilaceae</taxon>
        <taxon>Oleiphilus</taxon>
    </lineage>
</organism>
<dbReference type="Proteomes" id="UP000196027">
    <property type="component" value="Chromosome"/>
</dbReference>
<dbReference type="SUPFAM" id="SSF51735">
    <property type="entry name" value="NAD(P)-binding Rossmann-fold domains"/>
    <property type="match status" value="1"/>
</dbReference>
<accession>A0A1Y0IEI8</accession>
<sequence length="103" mass="10863">MAGMVPIPGLAVYCATKFAVVGLTKTLREEYRDTGINFSTIMPCKVTTELALGSDEAAKGVPTSTPEEIAAAVLKSIAHELTEVTIPSYLGYSPAILNLTPFS</sequence>
<dbReference type="InterPro" id="IPR002347">
    <property type="entry name" value="SDR_fam"/>
</dbReference>
<dbReference type="GO" id="GO:0016616">
    <property type="term" value="F:oxidoreductase activity, acting on the CH-OH group of donors, NAD or NADP as acceptor"/>
    <property type="evidence" value="ECO:0007669"/>
    <property type="project" value="TreeGrafter"/>
</dbReference>
<dbReference type="PANTHER" id="PTHR24322">
    <property type="entry name" value="PKSB"/>
    <property type="match status" value="1"/>
</dbReference>
<name>A0A1Y0IEI8_9GAMM</name>
<dbReference type="CDD" id="cd05233">
    <property type="entry name" value="SDR_c"/>
    <property type="match status" value="1"/>
</dbReference>
<dbReference type="EMBL" id="CP021425">
    <property type="protein sequence ID" value="ARU58932.1"/>
    <property type="molecule type" value="Genomic_DNA"/>
</dbReference>
<evidence type="ECO:0000313" key="3">
    <source>
        <dbReference type="EMBL" id="ARU58932.1"/>
    </source>
</evidence>
<dbReference type="Gene3D" id="3.40.50.720">
    <property type="entry name" value="NAD(P)-binding Rossmann-like Domain"/>
    <property type="match status" value="1"/>
</dbReference>
<evidence type="ECO:0000256" key="2">
    <source>
        <dbReference type="ARBA" id="ARBA00023002"/>
    </source>
</evidence>
<dbReference type="KEGG" id="ome:OLMES_4944"/>
<keyword evidence="2" id="KW-0560">Oxidoreductase</keyword>
<evidence type="ECO:0008006" key="5">
    <source>
        <dbReference type="Google" id="ProtNLM"/>
    </source>
</evidence>
<proteinExistence type="inferred from homology"/>
<protein>
    <recommendedName>
        <fullName evidence="5">Short-chain dehydrogenase/reductase SDR</fullName>
    </recommendedName>
</protein>
<evidence type="ECO:0000256" key="1">
    <source>
        <dbReference type="ARBA" id="ARBA00006484"/>
    </source>
</evidence>
<dbReference type="Pfam" id="PF00106">
    <property type="entry name" value="adh_short"/>
    <property type="match status" value="1"/>
</dbReference>
<dbReference type="AlphaFoldDB" id="A0A1Y0IEI8"/>
<evidence type="ECO:0000313" key="4">
    <source>
        <dbReference type="Proteomes" id="UP000196027"/>
    </source>
</evidence>